<dbReference type="InterPro" id="IPR009609">
    <property type="entry name" value="Phosphonate_metab_PhnG"/>
</dbReference>
<gene>
    <name evidence="1" type="ORF">A6K24_08180</name>
</gene>
<dbReference type="AlphaFoldDB" id="A0A179SRF2"/>
<dbReference type="OrthoDB" id="3182891at2"/>
<dbReference type="Pfam" id="PF06754">
    <property type="entry name" value="PhnG"/>
    <property type="match status" value="1"/>
</dbReference>
<name>A0A179SRF2_9BACI</name>
<evidence type="ECO:0008006" key="3">
    <source>
        <dbReference type="Google" id="ProtNLM"/>
    </source>
</evidence>
<dbReference type="GO" id="GO:0015716">
    <property type="term" value="P:organic phosphonate transport"/>
    <property type="evidence" value="ECO:0007669"/>
    <property type="project" value="InterPro"/>
</dbReference>
<organism evidence="1 2">
    <name type="scientific">Metabacillus litoralis</name>
    <dbReference type="NCBI Taxonomy" id="152268"/>
    <lineage>
        <taxon>Bacteria</taxon>
        <taxon>Bacillati</taxon>
        <taxon>Bacillota</taxon>
        <taxon>Bacilli</taxon>
        <taxon>Bacillales</taxon>
        <taxon>Bacillaceae</taxon>
        <taxon>Metabacillus</taxon>
    </lineage>
</organism>
<protein>
    <recommendedName>
        <fullName evidence="3">Phosphonate C-P lyase system protein PhnG</fullName>
    </recommendedName>
</protein>
<keyword evidence="2" id="KW-1185">Reference proteome</keyword>
<dbReference type="GO" id="GO:0019634">
    <property type="term" value="P:organic phosphonate metabolic process"/>
    <property type="evidence" value="ECO:0007669"/>
    <property type="project" value="InterPro"/>
</dbReference>
<sequence>MKKSRLTKILVEGRPEFLAKWAGLIEKTADVRIDRAPSTGLVMLKTRDSVSKQPFYMGEVLVTECSVAIDHHVGIGIVMGEEPNRSYQIAVVDAAINAGLGITKELLTELDMEEAYIQQRMREEAARITKTRVEFDTMEDYNAKS</sequence>
<dbReference type="Proteomes" id="UP000078534">
    <property type="component" value="Unassembled WGS sequence"/>
</dbReference>
<comment type="caution">
    <text evidence="1">The sequence shown here is derived from an EMBL/GenBank/DDBJ whole genome shotgun (WGS) entry which is preliminary data.</text>
</comment>
<evidence type="ECO:0000313" key="1">
    <source>
        <dbReference type="EMBL" id="OAS84071.1"/>
    </source>
</evidence>
<dbReference type="EMBL" id="LWSG01000034">
    <property type="protein sequence ID" value="OAS84071.1"/>
    <property type="molecule type" value="Genomic_DNA"/>
</dbReference>
<dbReference type="RefSeq" id="WP_066337136.1">
    <property type="nucleotide sequence ID" value="NZ_LWSG01000034.1"/>
</dbReference>
<dbReference type="NCBIfam" id="TIGR03293">
    <property type="entry name" value="PhnG_redo"/>
    <property type="match status" value="1"/>
</dbReference>
<dbReference type="STRING" id="152268.A6K24_08180"/>
<reference evidence="2" key="1">
    <citation type="submission" date="2016-04" db="EMBL/GenBank/DDBJ databases">
        <authorList>
            <person name="Lyu Z."/>
            <person name="Lyu W."/>
        </authorList>
    </citation>
    <scope>NUCLEOTIDE SEQUENCE [LARGE SCALE GENOMIC DNA]</scope>
    <source>
        <strain evidence="2">C44</strain>
    </source>
</reference>
<accession>A0A179SRF2</accession>
<evidence type="ECO:0000313" key="2">
    <source>
        <dbReference type="Proteomes" id="UP000078534"/>
    </source>
</evidence>
<proteinExistence type="predicted"/>